<evidence type="ECO:0000256" key="6">
    <source>
        <dbReference type="ARBA" id="ARBA00023014"/>
    </source>
</evidence>
<evidence type="ECO:0000256" key="3">
    <source>
        <dbReference type="ARBA" id="ARBA00022723"/>
    </source>
</evidence>
<dbReference type="Pfam" id="PF13370">
    <property type="entry name" value="Fer4_13"/>
    <property type="match status" value="1"/>
</dbReference>
<keyword evidence="6" id="KW-0411">Iron-sulfur</keyword>
<reference evidence="8 9" key="1">
    <citation type="journal article" date="2019" name="Int. J. Syst. Evol. Microbiol.">
        <title>The Global Catalogue of Microorganisms (GCM) 10K type strain sequencing project: providing services to taxonomists for standard genome sequencing and annotation.</title>
        <authorList>
            <consortium name="The Broad Institute Genomics Platform"/>
            <consortium name="The Broad Institute Genome Sequencing Center for Infectious Disease"/>
            <person name="Wu L."/>
            <person name="Ma J."/>
        </authorList>
    </citation>
    <scope>NUCLEOTIDE SEQUENCE [LARGE SCALE GENOMIC DNA]</scope>
    <source>
        <strain evidence="8 9">JCM 3272</strain>
    </source>
</reference>
<dbReference type="RefSeq" id="WP_344618851.1">
    <property type="nucleotide sequence ID" value="NZ_BAAARV010000091.1"/>
</dbReference>
<name>A0ABN3HJY4_9ACTN</name>
<dbReference type="EMBL" id="BAAARV010000091">
    <property type="protein sequence ID" value="GAA2382180.1"/>
    <property type="molecule type" value="Genomic_DNA"/>
</dbReference>
<dbReference type="Gene3D" id="3.30.70.20">
    <property type="match status" value="1"/>
</dbReference>
<dbReference type="Proteomes" id="UP001501444">
    <property type="component" value="Unassembled WGS sequence"/>
</dbReference>
<dbReference type="SUPFAM" id="SSF54862">
    <property type="entry name" value="4Fe-4S ferredoxins"/>
    <property type="match status" value="1"/>
</dbReference>
<keyword evidence="3" id="KW-0479">Metal-binding</keyword>
<comment type="cofactor">
    <cofactor evidence="1">
        <name>[3Fe-4S] cluster</name>
        <dbReference type="ChEBI" id="CHEBI:21137"/>
    </cofactor>
</comment>
<proteinExistence type="predicted"/>
<dbReference type="PROSITE" id="PS51257">
    <property type="entry name" value="PROKAR_LIPOPROTEIN"/>
    <property type="match status" value="1"/>
</dbReference>
<comment type="caution">
    <text evidence="8">The sequence shown here is derived from an EMBL/GenBank/DDBJ whole genome shotgun (WGS) entry which is preliminary data.</text>
</comment>
<keyword evidence="7" id="KW-0003">3Fe-4S</keyword>
<evidence type="ECO:0000313" key="8">
    <source>
        <dbReference type="EMBL" id="GAA2382180.1"/>
    </source>
</evidence>
<dbReference type="PANTHER" id="PTHR36923">
    <property type="entry name" value="FERREDOXIN"/>
    <property type="match status" value="1"/>
</dbReference>
<evidence type="ECO:0000313" key="9">
    <source>
        <dbReference type="Proteomes" id="UP001501444"/>
    </source>
</evidence>
<accession>A0ABN3HJY4</accession>
<dbReference type="PANTHER" id="PTHR36923:SF3">
    <property type="entry name" value="FERREDOXIN"/>
    <property type="match status" value="1"/>
</dbReference>
<evidence type="ECO:0000256" key="5">
    <source>
        <dbReference type="ARBA" id="ARBA00023004"/>
    </source>
</evidence>
<keyword evidence="2" id="KW-0813">Transport</keyword>
<gene>
    <name evidence="8" type="ORF">GCM10010170_090320</name>
</gene>
<dbReference type="InterPro" id="IPR051269">
    <property type="entry name" value="Fe-S_cluster_ET"/>
</dbReference>
<organism evidence="8 9">
    <name type="scientific">Dactylosporangium salmoneum</name>
    <dbReference type="NCBI Taxonomy" id="53361"/>
    <lineage>
        <taxon>Bacteria</taxon>
        <taxon>Bacillati</taxon>
        <taxon>Actinomycetota</taxon>
        <taxon>Actinomycetes</taxon>
        <taxon>Micromonosporales</taxon>
        <taxon>Micromonosporaceae</taxon>
        <taxon>Dactylosporangium</taxon>
    </lineage>
</organism>
<protein>
    <recommendedName>
        <fullName evidence="10">Ferredoxin</fullName>
    </recommendedName>
</protein>
<evidence type="ECO:0000256" key="4">
    <source>
        <dbReference type="ARBA" id="ARBA00022982"/>
    </source>
</evidence>
<keyword evidence="5" id="KW-0408">Iron</keyword>
<keyword evidence="9" id="KW-1185">Reference proteome</keyword>
<sequence>MWRISVNHTCIGSGSCTGLAPGHFELSDADGRSHPVRPDVAPDEAVLDAVASCPMEAIEVIDLETGAPVEI</sequence>
<evidence type="ECO:0008006" key="10">
    <source>
        <dbReference type="Google" id="ProtNLM"/>
    </source>
</evidence>
<evidence type="ECO:0000256" key="1">
    <source>
        <dbReference type="ARBA" id="ARBA00001927"/>
    </source>
</evidence>
<evidence type="ECO:0000256" key="7">
    <source>
        <dbReference type="ARBA" id="ARBA00023291"/>
    </source>
</evidence>
<evidence type="ECO:0000256" key="2">
    <source>
        <dbReference type="ARBA" id="ARBA00022448"/>
    </source>
</evidence>
<keyword evidence="4" id="KW-0249">Electron transport</keyword>